<evidence type="ECO:0000313" key="2">
    <source>
        <dbReference type="EMBL" id="OQD70642.1"/>
    </source>
</evidence>
<accession>A0A1V6P1D1</accession>
<dbReference type="OMA" id="FRDARCS"/>
<dbReference type="EMBL" id="MDYL01000022">
    <property type="protein sequence ID" value="OQD70642.1"/>
    <property type="molecule type" value="Genomic_DNA"/>
</dbReference>
<proteinExistence type="predicted"/>
<comment type="caution">
    <text evidence="2">The sequence shown here is derived from an EMBL/GenBank/DDBJ whole genome shotgun (WGS) entry which is preliminary data.</text>
</comment>
<dbReference type="Proteomes" id="UP000191522">
    <property type="component" value="Unassembled WGS sequence"/>
</dbReference>
<sequence>MSSPVDYASDTGSEERPTQSTSKIQANFQIARPAPKSSLRLAPKLLLQIQQLAHNHRPVPVLEIWQPPFRKSKLTRDFHQRVKLRSGDVYATLDESYITGSTGRRKDRDSSNSEQDGDSNMPQKDIVAAMCQGAEAMSTIHFRDARCSWQASAGSTEQAQSMPCYRFTINDEKRDSADPGRMILQWEKRSKENTQTGSLVKEQFVFLLIDRKARQKSRIATMTPGKLEIAVRKTSILEKLQVCFDLTEPVSSTKAQDPHEALEIWLYTQTLTLGVWVAYQEGWLN</sequence>
<dbReference type="OrthoDB" id="4475042at2759"/>
<protein>
    <submittedName>
        <fullName evidence="2">Uncharacterized protein</fullName>
    </submittedName>
</protein>
<dbReference type="AlphaFoldDB" id="A0A1V6P1D1"/>
<keyword evidence="3" id="KW-1185">Reference proteome</keyword>
<feature type="compositionally biased region" description="Polar residues" evidence="1">
    <location>
        <begin position="112"/>
        <end position="122"/>
    </location>
</feature>
<name>A0A1V6P1D1_PENDC</name>
<evidence type="ECO:0000313" key="3">
    <source>
        <dbReference type="Proteomes" id="UP000191522"/>
    </source>
</evidence>
<gene>
    <name evidence="2" type="ORF">PENDEC_c022G06649</name>
</gene>
<evidence type="ECO:0000256" key="1">
    <source>
        <dbReference type="SAM" id="MobiDB-lite"/>
    </source>
</evidence>
<organism evidence="2 3">
    <name type="scientific">Penicillium decumbens</name>
    <dbReference type="NCBI Taxonomy" id="69771"/>
    <lineage>
        <taxon>Eukaryota</taxon>
        <taxon>Fungi</taxon>
        <taxon>Dikarya</taxon>
        <taxon>Ascomycota</taxon>
        <taxon>Pezizomycotina</taxon>
        <taxon>Eurotiomycetes</taxon>
        <taxon>Eurotiomycetidae</taxon>
        <taxon>Eurotiales</taxon>
        <taxon>Aspergillaceae</taxon>
        <taxon>Penicillium</taxon>
    </lineage>
</organism>
<feature type="region of interest" description="Disordered" evidence="1">
    <location>
        <begin position="100"/>
        <end position="122"/>
    </location>
</feature>
<feature type="region of interest" description="Disordered" evidence="1">
    <location>
        <begin position="1"/>
        <end position="23"/>
    </location>
</feature>
<reference evidence="3" key="1">
    <citation type="journal article" date="2017" name="Nat. Microbiol.">
        <title>Global analysis of biosynthetic gene clusters reveals vast potential of secondary metabolite production in Penicillium species.</title>
        <authorList>
            <person name="Nielsen J.C."/>
            <person name="Grijseels S."/>
            <person name="Prigent S."/>
            <person name="Ji B."/>
            <person name="Dainat J."/>
            <person name="Nielsen K.F."/>
            <person name="Frisvad J.C."/>
            <person name="Workman M."/>
            <person name="Nielsen J."/>
        </authorList>
    </citation>
    <scope>NUCLEOTIDE SEQUENCE [LARGE SCALE GENOMIC DNA]</scope>
    <source>
        <strain evidence="3">IBT 11843</strain>
    </source>
</reference>